<dbReference type="InParanoid" id="A0A7N2LDX1"/>
<keyword evidence="7" id="KW-1185">Reference proteome</keyword>
<dbReference type="InterPro" id="IPR000209">
    <property type="entry name" value="Peptidase_S8/S53_dom"/>
</dbReference>
<evidence type="ECO:0000313" key="6">
    <source>
        <dbReference type="EnsemblPlants" id="QL04p018831:mrna"/>
    </source>
</evidence>
<dbReference type="EnsemblPlants" id="QL04p018831:mrna">
    <property type="protein sequence ID" value="QL04p018831:mrna"/>
    <property type="gene ID" value="QL04p018831"/>
</dbReference>
<dbReference type="AlphaFoldDB" id="A0A7N2LDX1"/>
<evidence type="ECO:0000256" key="3">
    <source>
        <dbReference type="ARBA" id="ARBA00022729"/>
    </source>
</evidence>
<evidence type="ECO:0000256" key="1">
    <source>
        <dbReference type="ARBA" id="ARBA00004613"/>
    </source>
</evidence>
<keyword evidence="3" id="KW-0732">Signal</keyword>
<accession>A0A7N2LDX1</accession>
<reference evidence="6" key="2">
    <citation type="submission" date="2021-01" db="UniProtKB">
        <authorList>
            <consortium name="EnsemblPlants"/>
        </authorList>
    </citation>
    <scope>IDENTIFICATION</scope>
</reference>
<dbReference type="EMBL" id="LRBV02000004">
    <property type="status" value="NOT_ANNOTATED_CDS"/>
    <property type="molecule type" value="Genomic_DNA"/>
</dbReference>
<comment type="similarity">
    <text evidence="2 4">Belongs to the peptidase S8 family.</text>
</comment>
<dbReference type="InterPro" id="IPR036852">
    <property type="entry name" value="Peptidase_S8/S53_dom_sf"/>
</dbReference>
<dbReference type="Proteomes" id="UP000594261">
    <property type="component" value="Chromosome 4"/>
</dbReference>
<evidence type="ECO:0000313" key="7">
    <source>
        <dbReference type="Proteomes" id="UP000594261"/>
    </source>
</evidence>
<protein>
    <recommendedName>
        <fullName evidence="5">Peptidase S8/S53 domain-containing protein</fullName>
    </recommendedName>
</protein>
<dbReference type="Gene3D" id="3.40.50.200">
    <property type="entry name" value="Peptidase S8/S53 domain"/>
    <property type="match status" value="1"/>
</dbReference>
<comment type="caution">
    <text evidence="4">Lacks conserved residue(s) required for the propagation of feature annotation.</text>
</comment>
<comment type="subcellular location">
    <subcellularLocation>
        <location evidence="1">Secreted</location>
    </subcellularLocation>
</comment>
<evidence type="ECO:0000256" key="4">
    <source>
        <dbReference type="PROSITE-ProRule" id="PRU01240"/>
    </source>
</evidence>
<evidence type="ECO:0000256" key="2">
    <source>
        <dbReference type="ARBA" id="ARBA00011073"/>
    </source>
</evidence>
<dbReference type="SUPFAM" id="SSF52743">
    <property type="entry name" value="Subtilisin-like"/>
    <property type="match status" value="1"/>
</dbReference>
<dbReference type="OMA" id="TGHGNHT"/>
<organism evidence="6 7">
    <name type="scientific">Quercus lobata</name>
    <name type="common">Valley oak</name>
    <dbReference type="NCBI Taxonomy" id="97700"/>
    <lineage>
        <taxon>Eukaryota</taxon>
        <taxon>Viridiplantae</taxon>
        <taxon>Streptophyta</taxon>
        <taxon>Embryophyta</taxon>
        <taxon>Tracheophyta</taxon>
        <taxon>Spermatophyta</taxon>
        <taxon>Magnoliopsida</taxon>
        <taxon>eudicotyledons</taxon>
        <taxon>Gunneridae</taxon>
        <taxon>Pentapetalae</taxon>
        <taxon>rosids</taxon>
        <taxon>fabids</taxon>
        <taxon>Fagales</taxon>
        <taxon>Fagaceae</taxon>
        <taxon>Quercus</taxon>
    </lineage>
</organism>
<dbReference type="GO" id="GO:0006508">
    <property type="term" value="P:proteolysis"/>
    <property type="evidence" value="ECO:0007669"/>
    <property type="project" value="InterPro"/>
</dbReference>
<dbReference type="GO" id="GO:0005576">
    <property type="term" value="C:extracellular region"/>
    <property type="evidence" value="ECO:0007669"/>
    <property type="project" value="UniProtKB-SubCell"/>
</dbReference>
<dbReference type="PANTHER" id="PTHR10795">
    <property type="entry name" value="PROPROTEIN CONVERTASE SUBTILISIN/KEXIN"/>
    <property type="match status" value="1"/>
</dbReference>
<dbReference type="PROSITE" id="PS51892">
    <property type="entry name" value="SUBTILASE"/>
    <property type="match status" value="1"/>
</dbReference>
<reference evidence="6 7" key="1">
    <citation type="journal article" date="2016" name="G3 (Bethesda)">
        <title>First Draft Assembly and Annotation of the Genome of a California Endemic Oak Quercus lobata Nee (Fagaceae).</title>
        <authorList>
            <person name="Sork V.L."/>
            <person name="Fitz-Gibbon S.T."/>
            <person name="Puiu D."/>
            <person name="Crepeau M."/>
            <person name="Gugger P.F."/>
            <person name="Sherman R."/>
            <person name="Stevens K."/>
            <person name="Langley C.H."/>
            <person name="Pellegrini M."/>
            <person name="Salzberg S.L."/>
        </authorList>
    </citation>
    <scope>NUCLEOTIDE SEQUENCE [LARGE SCALE GENOMIC DNA]</scope>
    <source>
        <strain evidence="6 7">cv. SW786</strain>
    </source>
</reference>
<dbReference type="GO" id="GO:0004252">
    <property type="term" value="F:serine-type endopeptidase activity"/>
    <property type="evidence" value="ECO:0007669"/>
    <property type="project" value="InterPro"/>
</dbReference>
<dbReference type="Pfam" id="PF00082">
    <property type="entry name" value="Peptidase_S8"/>
    <property type="match status" value="1"/>
</dbReference>
<proteinExistence type="inferred from homology"/>
<feature type="domain" description="Peptidase S8/S53" evidence="5">
    <location>
        <begin position="81"/>
        <end position="203"/>
    </location>
</feature>
<name>A0A7N2LDX1_QUELO</name>
<evidence type="ECO:0000259" key="5">
    <source>
        <dbReference type="Pfam" id="PF00082"/>
    </source>
</evidence>
<dbReference type="Gramene" id="QL04p018831:mrna">
    <property type="protein sequence ID" value="QL04p018831:mrna"/>
    <property type="gene ID" value="QL04p018831"/>
</dbReference>
<sequence>MYCSLFSFPPFLLYVYMLSQCWKLKRFNSNKTSGKGKCEKGEAFSPSSRNKKLIGARFFINGLLAQGFEVKGIQAQGFQTSEEEEVEFLSARDFSGHGTHTTSTAVGKCNHVPGVSYFGYARGTARGVAPHARLAVYKAVWLGGLTTSSDILAGMEQAITDGADIMSLSLGLKQTPYFEDLIAIASLFAIEKGIFVVCAVGNEY</sequence>
<dbReference type="InterPro" id="IPR045051">
    <property type="entry name" value="SBT"/>
</dbReference>